<name>A0A396ITZ1_MEDTR</name>
<protein>
    <submittedName>
        <fullName evidence="1">Uncharacterized protein</fullName>
    </submittedName>
</protein>
<dbReference type="Proteomes" id="UP000265566">
    <property type="component" value="Chromosome 3"/>
</dbReference>
<evidence type="ECO:0000313" key="2">
    <source>
        <dbReference type="Proteomes" id="UP000265566"/>
    </source>
</evidence>
<gene>
    <name evidence="1" type="ORF">MtrunA17_Chr3g0107151</name>
</gene>
<dbReference type="AlphaFoldDB" id="A0A396ITZ1"/>
<proteinExistence type="predicted"/>
<dbReference type="Gramene" id="rna16086">
    <property type="protein sequence ID" value="RHN67844.1"/>
    <property type="gene ID" value="gene16086"/>
</dbReference>
<reference evidence="2" key="1">
    <citation type="journal article" date="2018" name="Nat. Plants">
        <title>Whole-genome landscape of Medicago truncatula symbiotic genes.</title>
        <authorList>
            <person name="Pecrix Y."/>
            <person name="Staton S.E."/>
            <person name="Sallet E."/>
            <person name="Lelandais-Briere C."/>
            <person name="Moreau S."/>
            <person name="Carrere S."/>
            <person name="Blein T."/>
            <person name="Jardinaud M.F."/>
            <person name="Latrasse D."/>
            <person name="Zouine M."/>
            <person name="Zahm M."/>
            <person name="Kreplak J."/>
            <person name="Mayjonade B."/>
            <person name="Satge C."/>
            <person name="Perez M."/>
            <person name="Cauet S."/>
            <person name="Marande W."/>
            <person name="Chantry-Darmon C."/>
            <person name="Lopez-Roques C."/>
            <person name="Bouchez O."/>
            <person name="Berard A."/>
            <person name="Debelle F."/>
            <person name="Munos S."/>
            <person name="Bendahmane A."/>
            <person name="Berges H."/>
            <person name="Niebel A."/>
            <person name="Buitink J."/>
            <person name="Frugier F."/>
            <person name="Benhamed M."/>
            <person name="Crespi M."/>
            <person name="Gouzy J."/>
            <person name="Gamas P."/>
        </authorList>
    </citation>
    <scope>NUCLEOTIDE SEQUENCE [LARGE SCALE GENOMIC DNA]</scope>
    <source>
        <strain evidence="2">cv. Jemalong A17</strain>
    </source>
</reference>
<comment type="caution">
    <text evidence="1">The sequence shown here is derived from an EMBL/GenBank/DDBJ whole genome shotgun (WGS) entry which is preliminary data.</text>
</comment>
<dbReference type="EMBL" id="PSQE01000003">
    <property type="protein sequence ID" value="RHN67844.1"/>
    <property type="molecule type" value="Genomic_DNA"/>
</dbReference>
<evidence type="ECO:0000313" key="1">
    <source>
        <dbReference type="EMBL" id="RHN67844.1"/>
    </source>
</evidence>
<organism evidence="1 2">
    <name type="scientific">Medicago truncatula</name>
    <name type="common">Barrel medic</name>
    <name type="synonym">Medicago tribuloides</name>
    <dbReference type="NCBI Taxonomy" id="3880"/>
    <lineage>
        <taxon>Eukaryota</taxon>
        <taxon>Viridiplantae</taxon>
        <taxon>Streptophyta</taxon>
        <taxon>Embryophyta</taxon>
        <taxon>Tracheophyta</taxon>
        <taxon>Spermatophyta</taxon>
        <taxon>Magnoliopsida</taxon>
        <taxon>eudicotyledons</taxon>
        <taxon>Gunneridae</taxon>
        <taxon>Pentapetalae</taxon>
        <taxon>rosids</taxon>
        <taxon>fabids</taxon>
        <taxon>Fabales</taxon>
        <taxon>Fabaceae</taxon>
        <taxon>Papilionoideae</taxon>
        <taxon>50 kb inversion clade</taxon>
        <taxon>NPAAA clade</taxon>
        <taxon>Hologalegina</taxon>
        <taxon>IRL clade</taxon>
        <taxon>Trifolieae</taxon>
        <taxon>Medicago</taxon>
    </lineage>
</organism>
<accession>A0A396ITZ1</accession>
<sequence>MLMCCLIDWVSHVPLIPGHIWCWMIHSCGAKHLRKLISCCNVMENP</sequence>